<gene>
    <name evidence="6" type="ORF">Sru01_51320</name>
</gene>
<dbReference type="PRINTS" id="PR00598">
    <property type="entry name" value="HTHMARR"/>
</dbReference>
<dbReference type="Pfam" id="PF12802">
    <property type="entry name" value="MarR_2"/>
    <property type="match status" value="1"/>
</dbReference>
<dbReference type="EMBL" id="BOOU01000068">
    <property type="protein sequence ID" value="GII80150.1"/>
    <property type="molecule type" value="Genomic_DNA"/>
</dbReference>
<dbReference type="InterPro" id="IPR023187">
    <property type="entry name" value="Tscrpt_reg_MarR-type_CS"/>
</dbReference>
<dbReference type="Proteomes" id="UP000655287">
    <property type="component" value="Unassembled WGS sequence"/>
</dbReference>
<dbReference type="AlphaFoldDB" id="A0A919RA55"/>
<dbReference type="GO" id="GO:0003677">
    <property type="term" value="F:DNA binding"/>
    <property type="evidence" value="ECO:0007669"/>
    <property type="project" value="UniProtKB-KW"/>
</dbReference>
<dbReference type="InterPro" id="IPR036388">
    <property type="entry name" value="WH-like_DNA-bd_sf"/>
</dbReference>
<keyword evidence="1" id="KW-0805">Transcription regulation</keyword>
<dbReference type="SUPFAM" id="SSF46785">
    <property type="entry name" value="Winged helix' DNA-binding domain"/>
    <property type="match status" value="1"/>
</dbReference>
<keyword evidence="7" id="KW-1185">Reference proteome</keyword>
<feature type="region of interest" description="Disordered" evidence="4">
    <location>
        <begin position="1"/>
        <end position="27"/>
    </location>
</feature>
<dbReference type="SMART" id="SM00347">
    <property type="entry name" value="HTH_MARR"/>
    <property type="match status" value="1"/>
</dbReference>
<dbReference type="Gene3D" id="1.10.10.10">
    <property type="entry name" value="Winged helix-like DNA-binding domain superfamily/Winged helix DNA-binding domain"/>
    <property type="match status" value="1"/>
</dbReference>
<dbReference type="PANTHER" id="PTHR33164:SF57">
    <property type="entry name" value="MARR-FAMILY TRANSCRIPTIONAL REGULATOR"/>
    <property type="match status" value="1"/>
</dbReference>
<evidence type="ECO:0000259" key="5">
    <source>
        <dbReference type="PROSITE" id="PS50995"/>
    </source>
</evidence>
<dbReference type="PROSITE" id="PS01117">
    <property type="entry name" value="HTH_MARR_1"/>
    <property type="match status" value="1"/>
</dbReference>
<dbReference type="PROSITE" id="PS50995">
    <property type="entry name" value="HTH_MARR_2"/>
    <property type="match status" value="1"/>
</dbReference>
<evidence type="ECO:0000256" key="1">
    <source>
        <dbReference type="ARBA" id="ARBA00023015"/>
    </source>
</evidence>
<evidence type="ECO:0000313" key="6">
    <source>
        <dbReference type="EMBL" id="GII80150.1"/>
    </source>
</evidence>
<protein>
    <submittedName>
        <fullName evidence="6">Transcriptional regulator</fullName>
    </submittedName>
</protein>
<name>A0A919RA55_9ACTN</name>
<accession>A0A919RA55</accession>
<keyword evidence="3" id="KW-0804">Transcription</keyword>
<evidence type="ECO:0000256" key="4">
    <source>
        <dbReference type="SAM" id="MobiDB-lite"/>
    </source>
</evidence>
<proteinExistence type="predicted"/>
<dbReference type="InterPro" id="IPR036390">
    <property type="entry name" value="WH_DNA-bd_sf"/>
</dbReference>
<reference evidence="6" key="1">
    <citation type="submission" date="2021-01" db="EMBL/GenBank/DDBJ databases">
        <title>Whole genome shotgun sequence of Sphaerisporangium rufum NBRC 109079.</title>
        <authorList>
            <person name="Komaki H."/>
            <person name="Tamura T."/>
        </authorList>
    </citation>
    <scope>NUCLEOTIDE SEQUENCE</scope>
    <source>
        <strain evidence="6">NBRC 109079</strain>
    </source>
</reference>
<comment type="caution">
    <text evidence="6">The sequence shown here is derived from an EMBL/GenBank/DDBJ whole genome shotgun (WGS) entry which is preliminary data.</text>
</comment>
<dbReference type="InterPro" id="IPR039422">
    <property type="entry name" value="MarR/SlyA-like"/>
</dbReference>
<keyword evidence="2" id="KW-0238">DNA-binding</keyword>
<dbReference type="GO" id="GO:0006950">
    <property type="term" value="P:response to stress"/>
    <property type="evidence" value="ECO:0007669"/>
    <property type="project" value="TreeGrafter"/>
</dbReference>
<evidence type="ECO:0000256" key="3">
    <source>
        <dbReference type="ARBA" id="ARBA00023163"/>
    </source>
</evidence>
<evidence type="ECO:0000313" key="7">
    <source>
        <dbReference type="Proteomes" id="UP000655287"/>
    </source>
</evidence>
<feature type="domain" description="HTH marR-type" evidence="5">
    <location>
        <begin position="38"/>
        <end position="168"/>
    </location>
</feature>
<dbReference type="GO" id="GO:0003700">
    <property type="term" value="F:DNA-binding transcription factor activity"/>
    <property type="evidence" value="ECO:0007669"/>
    <property type="project" value="InterPro"/>
</dbReference>
<dbReference type="InterPro" id="IPR000835">
    <property type="entry name" value="HTH_MarR-typ"/>
</dbReference>
<dbReference type="PANTHER" id="PTHR33164">
    <property type="entry name" value="TRANSCRIPTIONAL REGULATOR, MARR FAMILY"/>
    <property type="match status" value="1"/>
</dbReference>
<evidence type="ECO:0000256" key="2">
    <source>
        <dbReference type="ARBA" id="ARBA00023125"/>
    </source>
</evidence>
<sequence length="179" mass="19235">MVRGKAARPAGGTLVAPGHPAATGEPDAADGEAIRMLEHQLGVLLRRSRALSAEVGRAVHPELEPGAYGILVRVAEVAPARPSDLAAYFGVGKATMSRQVKGLEGLGLVEREPDPADGRAHLLSLTGEGRRRLDRARTARRRRFDGLLGTWPQDDVRLLAGMLARLNALMDPERDSDQR</sequence>
<organism evidence="6 7">
    <name type="scientific">Sphaerisporangium rufum</name>
    <dbReference type="NCBI Taxonomy" id="1381558"/>
    <lineage>
        <taxon>Bacteria</taxon>
        <taxon>Bacillati</taxon>
        <taxon>Actinomycetota</taxon>
        <taxon>Actinomycetes</taxon>
        <taxon>Streptosporangiales</taxon>
        <taxon>Streptosporangiaceae</taxon>
        <taxon>Sphaerisporangium</taxon>
    </lineage>
</organism>